<dbReference type="EMBL" id="JPIN01000006">
    <property type="protein sequence ID" value="KFZ28912.1"/>
    <property type="molecule type" value="Genomic_DNA"/>
</dbReference>
<sequence>MPLLRLRPIILSVIVMVLLALAWLPTGEFAPGDRTNKPQLYVSYEAATTPELDDVIFDVQQRIEQRHEWRIVEQPAAYAWQLTVRVEVAEQLVINGRLATPQAASEQRFKVQGPPAAQGALPEQFVKVLIDLVENGETARAGL</sequence>
<dbReference type="eggNOG" id="ENOG5031ARM">
    <property type="taxonomic scope" value="Bacteria"/>
</dbReference>
<proteinExistence type="predicted"/>
<accession>A0A094IP78</accession>
<keyword evidence="2" id="KW-1185">Reference proteome</keyword>
<gene>
    <name evidence="1" type="ORF">IDAT_06865</name>
</gene>
<dbReference type="STRING" id="1517416.IDAT_06865"/>
<dbReference type="AlphaFoldDB" id="A0A094IP78"/>
<dbReference type="Proteomes" id="UP000053718">
    <property type="component" value="Unassembled WGS sequence"/>
</dbReference>
<evidence type="ECO:0000313" key="1">
    <source>
        <dbReference type="EMBL" id="KFZ28912.1"/>
    </source>
</evidence>
<evidence type="ECO:0008006" key="3">
    <source>
        <dbReference type="Google" id="ProtNLM"/>
    </source>
</evidence>
<evidence type="ECO:0000313" key="2">
    <source>
        <dbReference type="Proteomes" id="UP000053718"/>
    </source>
</evidence>
<comment type="caution">
    <text evidence="1">The sequence shown here is derived from an EMBL/GenBank/DDBJ whole genome shotgun (WGS) entry which is preliminary data.</text>
</comment>
<reference evidence="1 2" key="1">
    <citation type="submission" date="2014-06" db="EMBL/GenBank/DDBJ databases">
        <title>Draft genome sequence of Idiomarina sp. MCCC 1A10513.</title>
        <authorList>
            <person name="Du J."/>
            <person name="Lai Q."/>
            <person name="Shao Z."/>
        </authorList>
    </citation>
    <scope>NUCLEOTIDE SEQUENCE [LARGE SCALE GENOMIC DNA]</scope>
    <source>
        <strain evidence="1 2">MCCC 1A10513</strain>
    </source>
</reference>
<name>A0A094IP78_9GAMM</name>
<protein>
    <recommendedName>
        <fullName evidence="3">Signaling protein</fullName>
    </recommendedName>
</protein>
<organism evidence="1 2">
    <name type="scientific">Pseudidiomarina atlantica</name>
    <dbReference type="NCBI Taxonomy" id="1517416"/>
    <lineage>
        <taxon>Bacteria</taxon>
        <taxon>Pseudomonadati</taxon>
        <taxon>Pseudomonadota</taxon>
        <taxon>Gammaproteobacteria</taxon>
        <taxon>Alteromonadales</taxon>
        <taxon>Idiomarinaceae</taxon>
        <taxon>Pseudidiomarina</taxon>
    </lineage>
</organism>